<dbReference type="GO" id="GO:0016020">
    <property type="term" value="C:membrane"/>
    <property type="evidence" value="ECO:0007669"/>
    <property type="project" value="UniProtKB-SubCell"/>
</dbReference>
<feature type="transmembrane region" description="Helical" evidence="6">
    <location>
        <begin position="63"/>
        <end position="82"/>
    </location>
</feature>
<dbReference type="Gene3D" id="1.20.120.1630">
    <property type="match status" value="1"/>
</dbReference>
<feature type="domain" description="3-oxo-5-alpha-steroid 4-dehydrogenase C-terminal" evidence="7">
    <location>
        <begin position="140"/>
        <end position="220"/>
    </location>
</feature>
<protein>
    <recommendedName>
        <fullName evidence="7">3-oxo-5-alpha-steroid 4-dehydrogenase C-terminal domain-containing protein</fullName>
    </recommendedName>
</protein>
<dbReference type="InterPro" id="IPR039357">
    <property type="entry name" value="SRD5A/TECR"/>
</dbReference>
<comment type="caution">
    <text evidence="8">The sequence shown here is derived from an EMBL/GenBank/DDBJ whole genome shotgun (WGS) entry which is preliminary data.</text>
</comment>
<feature type="transmembrane region" description="Helical" evidence="6">
    <location>
        <begin position="146"/>
        <end position="164"/>
    </location>
</feature>
<evidence type="ECO:0000259" key="7">
    <source>
        <dbReference type="Pfam" id="PF02544"/>
    </source>
</evidence>
<dbReference type="OrthoDB" id="5788137at2759"/>
<dbReference type="GO" id="GO:0016627">
    <property type="term" value="F:oxidoreductase activity, acting on the CH-CH group of donors"/>
    <property type="evidence" value="ECO:0007669"/>
    <property type="project" value="InterPro"/>
</dbReference>
<comment type="subcellular location">
    <subcellularLocation>
        <location evidence="1">Membrane</location>
        <topology evidence="1">Multi-pass membrane protein</topology>
    </subcellularLocation>
</comment>
<evidence type="ECO:0000313" key="8">
    <source>
        <dbReference type="EMBL" id="THH13256.1"/>
    </source>
</evidence>
<sequence length="303" mass="34055">MAKRFSTEVLDLLDYHNIYTVSKRWFIFIPTVIFPVTFLYDAPFGRFSTPNSPLALDGIRSWIFMELISPLSFLLTTIIHPFSRNSLPLPTISSPIPAPQTLLVGLYFAHYLNRAILRPSVPPPAHPRTPMSTTADFLANAYNSPLFWAGLALWAIGFAGNIMHDEILLNIRRRATVKGKAKARSGVEHYSIPDGLLYRYISYPNYFCEWIEWLGFALAAAPPPDLNTVPAASAVLHAISSRSIGAVGTLFVPFVDSVAPPWAFLAAEVLLMLPRAVRGHQWYLRRFGDAYPRERRIVVPFLL</sequence>
<evidence type="ECO:0000256" key="4">
    <source>
        <dbReference type="ARBA" id="ARBA00022989"/>
    </source>
</evidence>
<keyword evidence="4 6" id="KW-1133">Transmembrane helix</keyword>
<keyword evidence="5 6" id="KW-0472">Membrane</keyword>
<gene>
    <name evidence="8" type="ORF">EW146_g6934</name>
</gene>
<organism evidence="8 9">
    <name type="scientific">Bondarzewia mesenterica</name>
    <dbReference type="NCBI Taxonomy" id="1095465"/>
    <lineage>
        <taxon>Eukaryota</taxon>
        <taxon>Fungi</taxon>
        <taxon>Dikarya</taxon>
        <taxon>Basidiomycota</taxon>
        <taxon>Agaricomycotina</taxon>
        <taxon>Agaricomycetes</taxon>
        <taxon>Russulales</taxon>
        <taxon>Bondarzewiaceae</taxon>
        <taxon>Bondarzewia</taxon>
    </lineage>
</organism>
<evidence type="ECO:0000256" key="2">
    <source>
        <dbReference type="ARBA" id="ARBA00007742"/>
    </source>
</evidence>
<dbReference type="PROSITE" id="PS50244">
    <property type="entry name" value="S5A_REDUCTASE"/>
    <property type="match status" value="1"/>
</dbReference>
<dbReference type="PANTHER" id="PTHR10556:SF43">
    <property type="entry name" value="STEROID 5-ALPHA-REDUCTASE DET2"/>
    <property type="match status" value="1"/>
</dbReference>
<keyword evidence="9" id="KW-1185">Reference proteome</keyword>
<feature type="domain" description="3-oxo-5-alpha-steroid 4-dehydrogenase C-terminal" evidence="7">
    <location>
        <begin position="260"/>
        <end position="303"/>
    </location>
</feature>
<evidence type="ECO:0000256" key="3">
    <source>
        <dbReference type="ARBA" id="ARBA00022692"/>
    </source>
</evidence>
<keyword evidence="3 6" id="KW-0812">Transmembrane</keyword>
<reference evidence="8 9" key="1">
    <citation type="submission" date="2019-02" db="EMBL/GenBank/DDBJ databases">
        <title>Genome sequencing of the rare red list fungi Bondarzewia mesenterica.</title>
        <authorList>
            <person name="Buettner E."/>
            <person name="Kellner H."/>
        </authorList>
    </citation>
    <scope>NUCLEOTIDE SEQUENCE [LARGE SCALE GENOMIC DNA]</scope>
    <source>
        <strain evidence="8 9">DSM 108281</strain>
    </source>
</reference>
<proteinExistence type="inferred from homology"/>
<evidence type="ECO:0000256" key="5">
    <source>
        <dbReference type="ARBA" id="ARBA00023136"/>
    </source>
</evidence>
<dbReference type="InterPro" id="IPR001104">
    <property type="entry name" value="3-oxo-5_a-steroid_4-DH_C"/>
</dbReference>
<name>A0A4S4LM44_9AGAM</name>
<dbReference type="Proteomes" id="UP000310158">
    <property type="component" value="Unassembled WGS sequence"/>
</dbReference>
<evidence type="ECO:0000256" key="6">
    <source>
        <dbReference type="SAM" id="Phobius"/>
    </source>
</evidence>
<evidence type="ECO:0000313" key="9">
    <source>
        <dbReference type="Proteomes" id="UP000310158"/>
    </source>
</evidence>
<dbReference type="Pfam" id="PF02544">
    <property type="entry name" value="Steroid_dh"/>
    <property type="match status" value="2"/>
</dbReference>
<evidence type="ECO:0000256" key="1">
    <source>
        <dbReference type="ARBA" id="ARBA00004141"/>
    </source>
</evidence>
<accession>A0A4S4LM44</accession>
<dbReference type="GO" id="GO:0006629">
    <property type="term" value="P:lipid metabolic process"/>
    <property type="evidence" value="ECO:0007669"/>
    <property type="project" value="InterPro"/>
</dbReference>
<comment type="similarity">
    <text evidence="2">Belongs to the steroid 5-alpha reductase family.</text>
</comment>
<dbReference type="AlphaFoldDB" id="A0A4S4LM44"/>
<feature type="transmembrane region" description="Helical" evidence="6">
    <location>
        <begin position="25"/>
        <end position="42"/>
    </location>
</feature>
<dbReference type="EMBL" id="SGPL01000372">
    <property type="protein sequence ID" value="THH13256.1"/>
    <property type="molecule type" value="Genomic_DNA"/>
</dbReference>
<dbReference type="PANTHER" id="PTHR10556">
    <property type="entry name" value="3-OXO-5-ALPHA-STEROID 4-DEHYDROGENASE"/>
    <property type="match status" value="1"/>
</dbReference>